<keyword evidence="6" id="KW-1185">Reference proteome</keyword>
<dbReference type="SUPFAM" id="SSF103088">
    <property type="entry name" value="OmpA-like"/>
    <property type="match status" value="1"/>
</dbReference>
<evidence type="ECO:0000256" key="3">
    <source>
        <dbReference type="SAM" id="SignalP"/>
    </source>
</evidence>
<dbReference type="PROSITE" id="PS51257">
    <property type="entry name" value="PROKAR_LIPOPROTEIN"/>
    <property type="match status" value="1"/>
</dbReference>
<feature type="domain" description="OmpA-like" evidence="4">
    <location>
        <begin position="125"/>
        <end position="247"/>
    </location>
</feature>
<dbReference type="Proteomes" id="UP000770785">
    <property type="component" value="Unassembled WGS sequence"/>
</dbReference>
<feature type="chain" id="PRO_5045696512" evidence="3">
    <location>
        <begin position="22"/>
        <end position="261"/>
    </location>
</feature>
<keyword evidence="3" id="KW-0732">Signal</keyword>
<dbReference type="PANTHER" id="PTHR30329:SF21">
    <property type="entry name" value="LIPOPROTEIN YIAD-RELATED"/>
    <property type="match status" value="1"/>
</dbReference>
<dbReference type="Gene3D" id="3.30.1330.60">
    <property type="entry name" value="OmpA-like domain"/>
    <property type="match status" value="1"/>
</dbReference>
<dbReference type="PANTHER" id="PTHR30329">
    <property type="entry name" value="STATOR ELEMENT OF FLAGELLAR MOTOR COMPLEX"/>
    <property type="match status" value="1"/>
</dbReference>
<accession>A0ABX0X6B6</accession>
<dbReference type="EMBL" id="JAATJH010000001">
    <property type="protein sequence ID" value="NJC24745.1"/>
    <property type="molecule type" value="Genomic_DNA"/>
</dbReference>
<evidence type="ECO:0000256" key="2">
    <source>
        <dbReference type="SAM" id="Coils"/>
    </source>
</evidence>
<keyword evidence="2" id="KW-0175">Coiled coil</keyword>
<evidence type="ECO:0000259" key="4">
    <source>
        <dbReference type="PROSITE" id="PS51123"/>
    </source>
</evidence>
<proteinExistence type="predicted"/>
<comment type="caution">
    <text evidence="5">The sequence shown here is derived from an EMBL/GenBank/DDBJ whole genome shotgun (WGS) entry which is preliminary data.</text>
</comment>
<keyword evidence="1" id="KW-0472">Membrane</keyword>
<feature type="signal peptide" evidence="3">
    <location>
        <begin position="1"/>
        <end position="21"/>
    </location>
</feature>
<feature type="coiled-coil region" evidence="2">
    <location>
        <begin position="23"/>
        <end position="50"/>
    </location>
</feature>
<organism evidence="5 6">
    <name type="scientific">Neolewinella antarctica</name>
    <dbReference type="NCBI Taxonomy" id="442734"/>
    <lineage>
        <taxon>Bacteria</taxon>
        <taxon>Pseudomonadati</taxon>
        <taxon>Bacteroidota</taxon>
        <taxon>Saprospiria</taxon>
        <taxon>Saprospirales</taxon>
        <taxon>Lewinellaceae</taxon>
        <taxon>Neolewinella</taxon>
    </lineage>
</organism>
<protein>
    <submittedName>
        <fullName evidence="5">Chemotaxis protein MotB</fullName>
    </submittedName>
</protein>
<reference evidence="5 6" key="1">
    <citation type="submission" date="2020-03" db="EMBL/GenBank/DDBJ databases">
        <title>Genomic Encyclopedia of Type Strains, Phase IV (KMG-IV): sequencing the most valuable type-strain genomes for metagenomic binning, comparative biology and taxonomic classification.</title>
        <authorList>
            <person name="Goeker M."/>
        </authorList>
    </citation>
    <scope>NUCLEOTIDE SEQUENCE [LARGE SCALE GENOMIC DNA]</scope>
    <source>
        <strain evidence="5 6">DSM 105096</strain>
    </source>
</reference>
<dbReference type="Pfam" id="PF00691">
    <property type="entry name" value="OmpA"/>
    <property type="match status" value="1"/>
</dbReference>
<evidence type="ECO:0000313" key="5">
    <source>
        <dbReference type="EMBL" id="NJC24745.1"/>
    </source>
</evidence>
<name>A0ABX0X6B6_9BACT</name>
<gene>
    <name evidence="5" type="ORF">GGR27_000226</name>
</gene>
<dbReference type="CDD" id="cd07185">
    <property type="entry name" value="OmpA_C-like"/>
    <property type="match status" value="1"/>
</dbReference>
<dbReference type="InterPro" id="IPR006665">
    <property type="entry name" value="OmpA-like"/>
</dbReference>
<evidence type="ECO:0000256" key="1">
    <source>
        <dbReference type="PROSITE-ProRule" id="PRU00473"/>
    </source>
</evidence>
<dbReference type="InterPro" id="IPR036737">
    <property type="entry name" value="OmpA-like_sf"/>
</dbReference>
<sequence>MKYLSFCVATAALLFTGCNQAEVSELEIKLQGSEQQREMLTTQLESVQRTNGDLLARMEDLSVISKEGATSIRESLQSISGQTSYITELNRSIARKDSLNMSLVMNLKRSLDNINDDDVQVEVRGGKVHVSISDNLLFASGSARVNSEATRVLEKVGLVLNDHRDLDIIVEGHTDNVPVRASGIADNWDLSTQRATAVVRQLVDQFQVDPSRLSAAGRAEFEPRGDNATPQGRARNRRTEIVITPNLNEFFDLAKKQGVNG</sequence>
<evidence type="ECO:0000313" key="6">
    <source>
        <dbReference type="Proteomes" id="UP000770785"/>
    </source>
</evidence>
<dbReference type="PROSITE" id="PS51123">
    <property type="entry name" value="OMPA_2"/>
    <property type="match status" value="1"/>
</dbReference>
<dbReference type="InterPro" id="IPR050330">
    <property type="entry name" value="Bact_OuterMem_StrucFunc"/>
</dbReference>
<dbReference type="RefSeq" id="WP_168035556.1">
    <property type="nucleotide sequence ID" value="NZ_JAATJH010000001.1"/>
</dbReference>